<sequence>MCILQKPMAPRKACVSFLLVGGDIAVVLLMTSVGTWRCPSCHFTPRNWISRAGPLTLLFLMAKPASSSIWMILSPFSNTSAAVLPHTMMSSMYCRCSGASPFSSAAWISPWQMVGLCFHPWGSRFQVYCTPLQVKAN</sequence>
<evidence type="ECO:0000256" key="1">
    <source>
        <dbReference type="SAM" id="Phobius"/>
    </source>
</evidence>
<keyword evidence="1" id="KW-0472">Membrane</keyword>
<proteinExistence type="predicted"/>
<reference evidence="2 3" key="1">
    <citation type="submission" date="2017-05" db="EMBL/GenBank/DDBJ databases">
        <title>Genome of assembly of the Bengalese finch, Lonchura striata domestica.</title>
        <authorList>
            <person name="Colquitt B.M."/>
            <person name="Brainard M.S."/>
        </authorList>
    </citation>
    <scope>NUCLEOTIDE SEQUENCE [LARGE SCALE GENOMIC DNA]</scope>
    <source>
        <strain evidence="2">White83orange57</strain>
    </source>
</reference>
<keyword evidence="1" id="KW-1133">Transmembrane helix</keyword>
<name>A0A218UEM5_9PASE</name>
<protein>
    <submittedName>
        <fullName evidence="2">Uncharacterized protein</fullName>
    </submittedName>
</protein>
<dbReference type="EMBL" id="MUZQ01000367">
    <property type="protein sequence ID" value="OWK52179.1"/>
    <property type="molecule type" value="Genomic_DNA"/>
</dbReference>
<keyword evidence="3" id="KW-1185">Reference proteome</keyword>
<comment type="caution">
    <text evidence="2">The sequence shown here is derived from an EMBL/GenBank/DDBJ whole genome shotgun (WGS) entry which is preliminary data.</text>
</comment>
<dbReference type="Proteomes" id="UP000197619">
    <property type="component" value="Unassembled WGS sequence"/>
</dbReference>
<gene>
    <name evidence="2" type="ORF">RLOC_00002061</name>
</gene>
<organism evidence="2 3">
    <name type="scientific">Lonchura striata</name>
    <name type="common">white-rumped munia</name>
    <dbReference type="NCBI Taxonomy" id="40157"/>
    <lineage>
        <taxon>Eukaryota</taxon>
        <taxon>Metazoa</taxon>
        <taxon>Chordata</taxon>
        <taxon>Craniata</taxon>
        <taxon>Vertebrata</taxon>
        <taxon>Euteleostomi</taxon>
        <taxon>Archelosauria</taxon>
        <taxon>Archosauria</taxon>
        <taxon>Dinosauria</taxon>
        <taxon>Saurischia</taxon>
        <taxon>Theropoda</taxon>
        <taxon>Coelurosauria</taxon>
        <taxon>Aves</taxon>
        <taxon>Neognathae</taxon>
        <taxon>Neoaves</taxon>
        <taxon>Telluraves</taxon>
        <taxon>Australaves</taxon>
        <taxon>Passeriformes</taxon>
        <taxon>Passeroidea</taxon>
        <taxon>Estrildidae</taxon>
        <taxon>Estrildinae</taxon>
        <taxon>Lonchura</taxon>
    </lineage>
</organism>
<evidence type="ECO:0000313" key="2">
    <source>
        <dbReference type="EMBL" id="OWK52179.1"/>
    </source>
</evidence>
<accession>A0A218UEM5</accession>
<feature type="transmembrane region" description="Helical" evidence="1">
    <location>
        <begin position="12"/>
        <end position="36"/>
    </location>
</feature>
<dbReference type="AlphaFoldDB" id="A0A218UEM5"/>
<evidence type="ECO:0000313" key="3">
    <source>
        <dbReference type="Proteomes" id="UP000197619"/>
    </source>
</evidence>
<keyword evidence="1" id="KW-0812">Transmembrane</keyword>